<gene>
    <name evidence="1" type="ORF">J1N35_015526</name>
</gene>
<dbReference type="Proteomes" id="UP000828251">
    <property type="component" value="Unassembled WGS sequence"/>
</dbReference>
<organism evidence="1 2">
    <name type="scientific">Gossypium stocksii</name>
    <dbReference type="NCBI Taxonomy" id="47602"/>
    <lineage>
        <taxon>Eukaryota</taxon>
        <taxon>Viridiplantae</taxon>
        <taxon>Streptophyta</taxon>
        <taxon>Embryophyta</taxon>
        <taxon>Tracheophyta</taxon>
        <taxon>Spermatophyta</taxon>
        <taxon>Magnoliopsida</taxon>
        <taxon>eudicotyledons</taxon>
        <taxon>Gunneridae</taxon>
        <taxon>Pentapetalae</taxon>
        <taxon>rosids</taxon>
        <taxon>malvids</taxon>
        <taxon>Malvales</taxon>
        <taxon>Malvaceae</taxon>
        <taxon>Malvoideae</taxon>
        <taxon>Gossypium</taxon>
    </lineage>
</organism>
<accession>A0A9D3VWD4</accession>
<evidence type="ECO:0000313" key="1">
    <source>
        <dbReference type="EMBL" id="KAH1098605.1"/>
    </source>
</evidence>
<dbReference type="AlphaFoldDB" id="A0A9D3VWD4"/>
<proteinExistence type="predicted"/>
<dbReference type="OrthoDB" id="1000386at2759"/>
<sequence length="116" mass="13101">MKQLYGGWNVSYNEFHRWIASMLEWPVRCGVFANRLFTATIGARLSHIKHDLHSIKKGMLSVKEYIAKIQNIYALLKVSGSMVSDAKKVEIILAGLLSNFDSIITLALFSTEMLPL</sequence>
<comment type="caution">
    <text evidence="1">The sequence shown here is derived from an EMBL/GenBank/DDBJ whole genome shotgun (WGS) entry which is preliminary data.</text>
</comment>
<reference evidence="1 2" key="1">
    <citation type="journal article" date="2021" name="Plant Biotechnol. J.">
        <title>Multi-omics assisted identification of the key and species-specific regulatory components of drought-tolerant mechanisms in Gossypium stocksii.</title>
        <authorList>
            <person name="Yu D."/>
            <person name="Ke L."/>
            <person name="Zhang D."/>
            <person name="Wu Y."/>
            <person name="Sun Y."/>
            <person name="Mei J."/>
            <person name="Sun J."/>
            <person name="Sun Y."/>
        </authorList>
    </citation>
    <scope>NUCLEOTIDE SEQUENCE [LARGE SCALE GENOMIC DNA]</scope>
    <source>
        <strain evidence="2">cv. E1</strain>
        <tissue evidence="1">Leaf</tissue>
    </source>
</reference>
<protein>
    <submittedName>
        <fullName evidence="1">Uncharacterized protein</fullName>
    </submittedName>
</protein>
<keyword evidence="2" id="KW-1185">Reference proteome</keyword>
<evidence type="ECO:0000313" key="2">
    <source>
        <dbReference type="Proteomes" id="UP000828251"/>
    </source>
</evidence>
<dbReference type="PANTHER" id="PTHR47481:SF10">
    <property type="entry name" value="COPIA-LIKE POLYPROTEIN_RETROTRANSPOSON"/>
    <property type="match status" value="1"/>
</dbReference>
<name>A0A9D3VWD4_9ROSI</name>
<dbReference type="EMBL" id="JAIQCV010000005">
    <property type="protein sequence ID" value="KAH1098605.1"/>
    <property type="molecule type" value="Genomic_DNA"/>
</dbReference>
<dbReference type="PANTHER" id="PTHR47481">
    <property type="match status" value="1"/>
</dbReference>